<evidence type="ECO:0000313" key="6">
    <source>
        <dbReference type="Proteomes" id="UP000283530"/>
    </source>
</evidence>
<gene>
    <name evidence="5" type="ORF">CKAN_01333000</name>
</gene>
<accession>A0A3S3N315</accession>
<dbReference type="Pfam" id="PF00400">
    <property type="entry name" value="WD40"/>
    <property type="match status" value="3"/>
</dbReference>
<feature type="repeat" description="WD" evidence="3">
    <location>
        <begin position="51"/>
        <end position="83"/>
    </location>
</feature>
<dbReference type="GO" id="GO:0080008">
    <property type="term" value="C:Cul4-RING E3 ubiquitin ligase complex"/>
    <property type="evidence" value="ECO:0007669"/>
    <property type="project" value="TreeGrafter"/>
</dbReference>
<feature type="compositionally biased region" description="Acidic residues" evidence="4">
    <location>
        <begin position="433"/>
        <end position="474"/>
    </location>
</feature>
<dbReference type="Gene3D" id="2.130.10.10">
    <property type="entry name" value="YVTN repeat-like/Quinoprotein amine dehydrogenase"/>
    <property type="match status" value="1"/>
</dbReference>
<dbReference type="InterPro" id="IPR036322">
    <property type="entry name" value="WD40_repeat_dom_sf"/>
</dbReference>
<feature type="region of interest" description="Disordered" evidence="4">
    <location>
        <begin position="433"/>
        <end position="481"/>
    </location>
</feature>
<name>A0A3S3N315_9MAGN</name>
<dbReference type="STRING" id="337451.A0A3S3N315"/>
<dbReference type="Proteomes" id="UP000283530">
    <property type="component" value="Unassembled WGS sequence"/>
</dbReference>
<dbReference type="InterPro" id="IPR015943">
    <property type="entry name" value="WD40/YVTN_repeat-like_dom_sf"/>
</dbReference>
<comment type="caution">
    <text evidence="5">The sequence shown here is derived from an EMBL/GenBank/DDBJ whole genome shotgun (WGS) entry which is preliminary data.</text>
</comment>
<dbReference type="OrthoDB" id="4869960at2759"/>
<dbReference type="InterPro" id="IPR001680">
    <property type="entry name" value="WD40_rpt"/>
</dbReference>
<keyword evidence="6" id="KW-1185">Reference proteome</keyword>
<dbReference type="PROSITE" id="PS50082">
    <property type="entry name" value="WD_REPEATS_2"/>
    <property type="match status" value="1"/>
</dbReference>
<dbReference type="SUPFAM" id="SSF50978">
    <property type="entry name" value="WD40 repeat-like"/>
    <property type="match status" value="1"/>
</dbReference>
<keyword evidence="1 3" id="KW-0853">WD repeat</keyword>
<evidence type="ECO:0000256" key="4">
    <source>
        <dbReference type="SAM" id="MobiDB-lite"/>
    </source>
</evidence>
<dbReference type="SMART" id="SM00320">
    <property type="entry name" value="WD40"/>
    <property type="match status" value="7"/>
</dbReference>
<protein>
    <submittedName>
        <fullName evidence="5">WD40 repeat</fullName>
    </submittedName>
</protein>
<sequence>MKKIPKRSRTVGRGIEELWKREVGELPPRAFAHRIWASEDLVLRLDIHKTLAEHRGCVNTVSFNQDGGILISGSDDRMIMLWNWDAGCVKLSFHSGHTDNVFQAKIMSYSDDRSVVTCAADGQVRHALIREDGQVETTNLGNHRGRVHKLAIEPGSPHIFYSCGEDGLVQHFDLRTKAATALFTCHSFHDNSHTVPIPIVHLNAIAIDPRNPNIFGIAGSDEYARLYDIRKCNLDGSTNYGHPVDCFCPQHLVGDDQVGITGLAFSDQSELLISYSDEQIYLFSRDLGLGPDPVPASQASPDAVAGTGLDPSNLDIDAKTGPQVYKGHRNLATVKGPNFFGPNCEYVVSGSDCGRIFIWRKKDGELLRVMPADTHVVNCVECHPHAAILATSGIEHDIKMWTPKATERASLPANVEEVLMPSRIAWFAINDDDDDDDFVVDDDDDDDDDEDDDNDDDDDDDSNDDDDGDDDADACFDKSFL</sequence>
<proteinExistence type="predicted"/>
<evidence type="ECO:0000256" key="2">
    <source>
        <dbReference type="ARBA" id="ARBA00022737"/>
    </source>
</evidence>
<dbReference type="AlphaFoldDB" id="A0A3S3N315"/>
<reference evidence="5 6" key="1">
    <citation type="journal article" date="2019" name="Nat. Plants">
        <title>Stout camphor tree genome fills gaps in understanding of flowering plant genome evolution.</title>
        <authorList>
            <person name="Chaw S.M."/>
            <person name="Liu Y.C."/>
            <person name="Wu Y.W."/>
            <person name="Wang H.Y."/>
            <person name="Lin C.I."/>
            <person name="Wu C.S."/>
            <person name="Ke H.M."/>
            <person name="Chang L.Y."/>
            <person name="Hsu C.Y."/>
            <person name="Yang H.T."/>
            <person name="Sudianto E."/>
            <person name="Hsu M.H."/>
            <person name="Wu K.P."/>
            <person name="Wang L.N."/>
            <person name="Leebens-Mack J.H."/>
            <person name="Tsai I.J."/>
        </authorList>
    </citation>
    <scope>NUCLEOTIDE SEQUENCE [LARGE SCALE GENOMIC DNA]</scope>
    <source>
        <strain evidence="6">cv. Chaw 1501</strain>
        <tissue evidence="5">Young leaves</tissue>
    </source>
</reference>
<keyword evidence="2" id="KW-0677">Repeat</keyword>
<dbReference type="PANTHER" id="PTHR15574:SF21">
    <property type="entry name" value="DDB1- AND CUL4-ASSOCIATED FACTOR 8"/>
    <property type="match status" value="1"/>
</dbReference>
<dbReference type="PROSITE" id="PS50294">
    <property type="entry name" value="WD_REPEATS_REGION"/>
    <property type="match status" value="1"/>
</dbReference>
<evidence type="ECO:0000256" key="3">
    <source>
        <dbReference type="PROSITE-ProRule" id="PRU00221"/>
    </source>
</evidence>
<evidence type="ECO:0000256" key="1">
    <source>
        <dbReference type="ARBA" id="ARBA00022574"/>
    </source>
</evidence>
<dbReference type="EMBL" id="QPKB01000005">
    <property type="protein sequence ID" value="RWR84513.1"/>
    <property type="molecule type" value="Genomic_DNA"/>
</dbReference>
<dbReference type="GO" id="GO:0005737">
    <property type="term" value="C:cytoplasm"/>
    <property type="evidence" value="ECO:0007669"/>
    <property type="project" value="TreeGrafter"/>
</dbReference>
<organism evidence="5 6">
    <name type="scientific">Cinnamomum micranthum f. kanehirae</name>
    <dbReference type="NCBI Taxonomy" id="337451"/>
    <lineage>
        <taxon>Eukaryota</taxon>
        <taxon>Viridiplantae</taxon>
        <taxon>Streptophyta</taxon>
        <taxon>Embryophyta</taxon>
        <taxon>Tracheophyta</taxon>
        <taxon>Spermatophyta</taxon>
        <taxon>Magnoliopsida</taxon>
        <taxon>Magnoliidae</taxon>
        <taxon>Laurales</taxon>
        <taxon>Lauraceae</taxon>
        <taxon>Cinnamomum</taxon>
    </lineage>
</organism>
<dbReference type="InterPro" id="IPR045151">
    <property type="entry name" value="DCAF8"/>
</dbReference>
<dbReference type="PANTHER" id="PTHR15574">
    <property type="entry name" value="WD REPEAT DOMAIN-CONTAINING FAMILY"/>
    <property type="match status" value="1"/>
</dbReference>
<evidence type="ECO:0000313" key="5">
    <source>
        <dbReference type="EMBL" id="RWR84513.1"/>
    </source>
</evidence>